<accession>A0A556V4G1</accession>
<keyword evidence="2" id="KW-1185">Reference proteome</keyword>
<organism evidence="1 2">
    <name type="scientific">Bagarius yarrelli</name>
    <name type="common">Goonch</name>
    <name type="synonym">Bagrus yarrelli</name>
    <dbReference type="NCBI Taxonomy" id="175774"/>
    <lineage>
        <taxon>Eukaryota</taxon>
        <taxon>Metazoa</taxon>
        <taxon>Chordata</taxon>
        <taxon>Craniata</taxon>
        <taxon>Vertebrata</taxon>
        <taxon>Euteleostomi</taxon>
        <taxon>Actinopterygii</taxon>
        <taxon>Neopterygii</taxon>
        <taxon>Teleostei</taxon>
        <taxon>Ostariophysi</taxon>
        <taxon>Siluriformes</taxon>
        <taxon>Sisoridae</taxon>
        <taxon>Sisorinae</taxon>
        <taxon>Bagarius</taxon>
    </lineage>
</organism>
<gene>
    <name evidence="1" type="ORF">Baya_12653</name>
</gene>
<comment type="caution">
    <text evidence="1">The sequence shown here is derived from an EMBL/GenBank/DDBJ whole genome shotgun (WGS) entry which is preliminary data.</text>
</comment>
<sequence length="70" mass="7709">MAKGHRYGLTLGLRCPPFDVAPSLLHANDVFLPRCFSRVEDVRALPQPNPTEEAIMVHHLLITSGSTVNT</sequence>
<dbReference type="AlphaFoldDB" id="A0A556V4G1"/>
<evidence type="ECO:0000313" key="2">
    <source>
        <dbReference type="Proteomes" id="UP000319801"/>
    </source>
</evidence>
<protein>
    <submittedName>
        <fullName evidence="1">Uncharacterized protein</fullName>
    </submittedName>
</protein>
<name>A0A556V4G1_BAGYA</name>
<proteinExistence type="predicted"/>
<evidence type="ECO:0000313" key="1">
    <source>
        <dbReference type="EMBL" id="TST98574.1"/>
    </source>
</evidence>
<dbReference type="EMBL" id="VCAZ01000114">
    <property type="protein sequence ID" value="TST98574.1"/>
    <property type="molecule type" value="Genomic_DNA"/>
</dbReference>
<dbReference type="Proteomes" id="UP000319801">
    <property type="component" value="Unassembled WGS sequence"/>
</dbReference>
<reference evidence="1 2" key="1">
    <citation type="journal article" date="2019" name="Genome Biol. Evol.">
        <title>Whole-Genome Sequencing of the Giant Devil Catfish, Bagarius yarrelli.</title>
        <authorList>
            <person name="Jiang W."/>
            <person name="Lv Y."/>
            <person name="Cheng L."/>
            <person name="Yang K."/>
            <person name="Chao B."/>
            <person name="Wang X."/>
            <person name="Li Y."/>
            <person name="Pan X."/>
            <person name="You X."/>
            <person name="Zhang Y."/>
            <person name="Yang J."/>
            <person name="Li J."/>
            <person name="Zhang X."/>
            <person name="Liu S."/>
            <person name="Sun C."/>
            <person name="Yang J."/>
            <person name="Shi Q."/>
        </authorList>
    </citation>
    <scope>NUCLEOTIDE SEQUENCE [LARGE SCALE GENOMIC DNA]</scope>
    <source>
        <strain evidence="1">JWS20170419001</strain>
        <tissue evidence="1">Muscle</tissue>
    </source>
</reference>